<comment type="caution">
    <text evidence="3">The sequence shown here is derived from an EMBL/GenBank/DDBJ whole genome shotgun (WGS) entry which is preliminary data.</text>
</comment>
<keyword evidence="4" id="KW-1185">Reference proteome</keyword>
<keyword evidence="1" id="KW-0472">Membrane</keyword>
<gene>
    <name evidence="3" type="ORF">LSAT_V11C800396410</name>
</gene>
<proteinExistence type="predicted"/>
<evidence type="ECO:0000313" key="4">
    <source>
        <dbReference type="Proteomes" id="UP000235145"/>
    </source>
</evidence>
<dbReference type="GO" id="GO:0016020">
    <property type="term" value="C:membrane"/>
    <property type="evidence" value="ECO:0000318"/>
    <property type="project" value="GO_Central"/>
</dbReference>
<dbReference type="AlphaFoldDB" id="A0A9R1UMU4"/>
<keyword evidence="1" id="KW-0812">Transmembrane</keyword>
<dbReference type="EMBL" id="NBSK02000008">
    <property type="protein sequence ID" value="KAJ0189798.1"/>
    <property type="molecule type" value="Genomic_DNA"/>
</dbReference>
<dbReference type="PANTHER" id="PTHR24177:SF443">
    <property type="entry name" value="PGG DOMAIN-CONTAINING PROTEIN"/>
    <property type="match status" value="1"/>
</dbReference>
<evidence type="ECO:0000256" key="1">
    <source>
        <dbReference type="SAM" id="Phobius"/>
    </source>
</evidence>
<keyword evidence="1" id="KW-1133">Transmembrane helix</keyword>
<dbReference type="InterPro" id="IPR026961">
    <property type="entry name" value="PGG_dom"/>
</dbReference>
<name>A0A9R1UMU4_LACSA</name>
<feature type="transmembrane region" description="Helical" evidence="1">
    <location>
        <begin position="111"/>
        <end position="130"/>
    </location>
</feature>
<feature type="transmembrane region" description="Helical" evidence="1">
    <location>
        <begin position="37"/>
        <end position="62"/>
    </location>
</feature>
<evidence type="ECO:0000313" key="3">
    <source>
        <dbReference type="EMBL" id="KAJ0189798.1"/>
    </source>
</evidence>
<sequence>MVTTTLIVTVAFAVAFTVPGGYNQETGFPIFHHETSFLVFVIADAISLFSSSTSLLVFLSILTSRYGQRDFLYSLPRKLMLGLLTLFISVVPMMVTFAAGFFVLYNNGLKWVPIVISILAAIPVMLFALLQLPVWSDMFRSTFDSSVY</sequence>
<evidence type="ECO:0000259" key="2">
    <source>
        <dbReference type="Pfam" id="PF13962"/>
    </source>
</evidence>
<accession>A0A9R1UMU4</accession>
<dbReference type="Proteomes" id="UP000235145">
    <property type="component" value="Unassembled WGS sequence"/>
</dbReference>
<feature type="transmembrane region" description="Helical" evidence="1">
    <location>
        <begin position="83"/>
        <end position="105"/>
    </location>
</feature>
<dbReference type="PANTHER" id="PTHR24177">
    <property type="entry name" value="CASKIN"/>
    <property type="match status" value="1"/>
</dbReference>
<dbReference type="Pfam" id="PF13962">
    <property type="entry name" value="PGG"/>
    <property type="match status" value="1"/>
</dbReference>
<organism evidence="3 4">
    <name type="scientific">Lactuca sativa</name>
    <name type="common">Garden lettuce</name>
    <dbReference type="NCBI Taxonomy" id="4236"/>
    <lineage>
        <taxon>Eukaryota</taxon>
        <taxon>Viridiplantae</taxon>
        <taxon>Streptophyta</taxon>
        <taxon>Embryophyta</taxon>
        <taxon>Tracheophyta</taxon>
        <taxon>Spermatophyta</taxon>
        <taxon>Magnoliopsida</taxon>
        <taxon>eudicotyledons</taxon>
        <taxon>Gunneridae</taxon>
        <taxon>Pentapetalae</taxon>
        <taxon>asterids</taxon>
        <taxon>campanulids</taxon>
        <taxon>Asterales</taxon>
        <taxon>Asteraceae</taxon>
        <taxon>Cichorioideae</taxon>
        <taxon>Cichorieae</taxon>
        <taxon>Lactucinae</taxon>
        <taxon>Lactuca</taxon>
    </lineage>
</organism>
<protein>
    <recommendedName>
        <fullName evidence="2">PGG domain-containing protein</fullName>
    </recommendedName>
</protein>
<feature type="domain" description="PGG" evidence="2">
    <location>
        <begin position="1"/>
        <end position="103"/>
    </location>
</feature>
<reference evidence="3 4" key="1">
    <citation type="journal article" date="2017" name="Nat. Commun.">
        <title>Genome assembly with in vitro proximity ligation data and whole-genome triplication in lettuce.</title>
        <authorList>
            <person name="Reyes-Chin-Wo S."/>
            <person name="Wang Z."/>
            <person name="Yang X."/>
            <person name="Kozik A."/>
            <person name="Arikit S."/>
            <person name="Song C."/>
            <person name="Xia L."/>
            <person name="Froenicke L."/>
            <person name="Lavelle D.O."/>
            <person name="Truco M.J."/>
            <person name="Xia R."/>
            <person name="Zhu S."/>
            <person name="Xu C."/>
            <person name="Xu H."/>
            <person name="Xu X."/>
            <person name="Cox K."/>
            <person name="Korf I."/>
            <person name="Meyers B.C."/>
            <person name="Michelmore R.W."/>
        </authorList>
    </citation>
    <scope>NUCLEOTIDE SEQUENCE [LARGE SCALE GENOMIC DNA]</scope>
    <source>
        <strain evidence="4">cv. Salinas</strain>
        <tissue evidence="3">Seedlings</tissue>
    </source>
</reference>